<accession>A0A382FUG2</accession>
<dbReference type="InterPro" id="IPR052350">
    <property type="entry name" value="Metallo-dep_Lactonases"/>
</dbReference>
<organism evidence="1">
    <name type="scientific">marine metagenome</name>
    <dbReference type="NCBI Taxonomy" id="408172"/>
    <lineage>
        <taxon>unclassified sequences</taxon>
        <taxon>metagenomes</taxon>
        <taxon>ecological metagenomes</taxon>
    </lineage>
</organism>
<dbReference type="PANTHER" id="PTHR43569">
    <property type="entry name" value="AMIDOHYDROLASE"/>
    <property type="match status" value="1"/>
</dbReference>
<dbReference type="Gene3D" id="3.20.20.140">
    <property type="entry name" value="Metal-dependent hydrolases"/>
    <property type="match status" value="1"/>
</dbReference>
<dbReference type="AlphaFoldDB" id="A0A382FUG2"/>
<dbReference type="SUPFAM" id="SSF51556">
    <property type="entry name" value="Metallo-dependent hydrolases"/>
    <property type="match status" value="1"/>
</dbReference>
<feature type="non-terminal residue" evidence="1">
    <location>
        <position position="86"/>
    </location>
</feature>
<proteinExistence type="predicted"/>
<dbReference type="InterPro" id="IPR032466">
    <property type="entry name" value="Metal_Hydrolase"/>
</dbReference>
<name>A0A382FUG2_9ZZZZ</name>
<evidence type="ECO:0008006" key="2">
    <source>
        <dbReference type="Google" id="ProtNLM"/>
    </source>
</evidence>
<dbReference type="PANTHER" id="PTHR43569:SF2">
    <property type="entry name" value="AMIDOHYDROLASE-RELATED DOMAIN-CONTAINING PROTEIN"/>
    <property type="match status" value="1"/>
</dbReference>
<evidence type="ECO:0000313" key="1">
    <source>
        <dbReference type="EMBL" id="SVB66726.1"/>
    </source>
</evidence>
<sequence>MRIDAHQHFWYYDPIQYDWIEGSMDVLKRDFLPPQLEGLLRAHSIDGCVPVQARQTEEETEYLLQLAVQNDFIKGVVGWVDLCDSN</sequence>
<reference evidence="1" key="1">
    <citation type="submission" date="2018-05" db="EMBL/GenBank/DDBJ databases">
        <authorList>
            <person name="Lanie J.A."/>
            <person name="Ng W.-L."/>
            <person name="Kazmierczak K.M."/>
            <person name="Andrzejewski T.M."/>
            <person name="Davidsen T.M."/>
            <person name="Wayne K.J."/>
            <person name="Tettelin H."/>
            <person name="Glass J.I."/>
            <person name="Rusch D."/>
            <person name="Podicherti R."/>
            <person name="Tsui H.-C.T."/>
            <person name="Winkler M.E."/>
        </authorList>
    </citation>
    <scope>NUCLEOTIDE SEQUENCE</scope>
</reference>
<gene>
    <name evidence="1" type="ORF">METZ01_LOCUS219580</name>
</gene>
<dbReference type="EMBL" id="UINC01051963">
    <property type="protein sequence ID" value="SVB66726.1"/>
    <property type="molecule type" value="Genomic_DNA"/>
</dbReference>
<protein>
    <recommendedName>
        <fullName evidence="2">Amidohydrolase-related domain-containing protein</fullName>
    </recommendedName>
</protein>